<feature type="transmembrane region" description="Helical" evidence="1">
    <location>
        <begin position="645"/>
        <end position="668"/>
    </location>
</feature>
<keyword evidence="3" id="KW-1185">Reference proteome</keyword>
<reference evidence="2" key="1">
    <citation type="submission" date="2022-07" db="EMBL/GenBank/DDBJ databases">
        <title>Genome Sequence of Leucocoprinus birnbaumii.</title>
        <authorList>
            <person name="Buettner E."/>
        </authorList>
    </citation>
    <scope>NUCLEOTIDE SEQUENCE</scope>
    <source>
        <strain evidence="2">VT141</strain>
    </source>
</reference>
<dbReference type="AlphaFoldDB" id="A0AAD5YPY4"/>
<feature type="transmembrane region" description="Helical" evidence="1">
    <location>
        <begin position="132"/>
        <end position="159"/>
    </location>
</feature>
<feature type="transmembrane region" description="Helical" evidence="1">
    <location>
        <begin position="72"/>
        <end position="95"/>
    </location>
</feature>
<comment type="caution">
    <text evidence="2">The sequence shown here is derived from an EMBL/GenBank/DDBJ whole genome shotgun (WGS) entry which is preliminary data.</text>
</comment>
<evidence type="ECO:0000313" key="2">
    <source>
        <dbReference type="EMBL" id="KAJ3554106.1"/>
    </source>
</evidence>
<keyword evidence="1" id="KW-0472">Membrane</keyword>
<gene>
    <name evidence="2" type="ORF">NP233_g12493</name>
</gene>
<accession>A0AAD5YPY4</accession>
<proteinExistence type="predicted"/>
<keyword evidence="1" id="KW-0812">Transmembrane</keyword>
<dbReference type="EMBL" id="JANIEX010001826">
    <property type="protein sequence ID" value="KAJ3554106.1"/>
    <property type="molecule type" value="Genomic_DNA"/>
</dbReference>
<sequence length="773" mass="83983">MSQNPSLASQSQGDRHRLDRPLAPSLTIVSSGYPRPPIQMWVPHIHLVSSLFATRMSYFVTTITVAQAATVINAAITFAQFTISLTLVILLIYLMPKSNTALAWSSISRSLQSSLWPVILRTDSQSSRSGGAAVATISLAGAATTGLVALAGILLPLGLSEGPIIPSNFRQVDAQYIADNSPVALATTPDRGSFIFGRTCGSIGPKLACPGNSNPNDTSLAPQVVEIFNSTPHNPFSMEYRRFFNGGEGPQRLSVGIIGAAETFILRNDTFITEGLIVDMSPDHPGVGFWNQTLPPFQNGATWSQDVLWLEPTTQCVDTNLTVDYIMMDGPVLSADSFNLTDHGGFVNIKHTPEFNGNGQNIDLWLHAYKGATYSNLFAMQFMNVTPETSYLGASYPVNTSLITSLSTGDLGYINPLPISYLNYSSQVVACSWVLLLERTAETYAYSTKGRGGAKASTHARALHAPPSKLSLSTPIAPTISKACKSLVRPLGYTFSRATENVDFIIADIDLLWGRVDDQYENDPSLSTIRANEFYLLAGAASIWNTFPDGQPSSAHARIWAQMYDPLGLSQGVDGKYVTDYSGKADFSIKAKMQSLVALNPTVGNAQIRNLVWTDMMANNVIGTQRNGMLWAADHLRTLQYDLKYAIPGFLLLLIWLPSFSGALFLLVTRSMTFQRMRAVLNHTSVGRVIVGTSALRAHGPSAGYTGVPQPDPSSATSSYAHFHGDKALGHRRNKSDWANNAGKVLVSLELRGHRSKEVLVEEDIKLIDNPRR</sequence>
<name>A0AAD5YPY4_9AGAR</name>
<organism evidence="2 3">
    <name type="scientific">Leucocoprinus birnbaumii</name>
    <dbReference type="NCBI Taxonomy" id="56174"/>
    <lineage>
        <taxon>Eukaryota</taxon>
        <taxon>Fungi</taxon>
        <taxon>Dikarya</taxon>
        <taxon>Basidiomycota</taxon>
        <taxon>Agaricomycotina</taxon>
        <taxon>Agaricomycetes</taxon>
        <taxon>Agaricomycetidae</taxon>
        <taxon>Agaricales</taxon>
        <taxon>Agaricineae</taxon>
        <taxon>Agaricaceae</taxon>
        <taxon>Leucocoprinus</taxon>
    </lineage>
</organism>
<protein>
    <submittedName>
        <fullName evidence="2">Uncharacterized protein</fullName>
    </submittedName>
</protein>
<evidence type="ECO:0000313" key="3">
    <source>
        <dbReference type="Proteomes" id="UP001213000"/>
    </source>
</evidence>
<keyword evidence="1" id="KW-1133">Transmembrane helix</keyword>
<dbReference type="Proteomes" id="UP001213000">
    <property type="component" value="Unassembled WGS sequence"/>
</dbReference>
<evidence type="ECO:0000256" key="1">
    <source>
        <dbReference type="SAM" id="Phobius"/>
    </source>
</evidence>